<organism evidence="1 2">
    <name type="scientific">Halobacillus alkaliphilus</name>
    <dbReference type="NCBI Taxonomy" id="396056"/>
    <lineage>
        <taxon>Bacteria</taxon>
        <taxon>Bacillati</taxon>
        <taxon>Bacillota</taxon>
        <taxon>Bacilli</taxon>
        <taxon>Bacillales</taxon>
        <taxon>Bacillaceae</taxon>
        <taxon>Halobacillus</taxon>
    </lineage>
</organism>
<gene>
    <name evidence="1" type="ORF">SAMN05216353_103141</name>
</gene>
<protein>
    <submittedName>
        <fullName evidence="1">Stage VI sporulation protein F</fullName>
    </submittedName>
</protein>
<dbReference type="AlphaFoldDB" id="A0A1I2K6A9"/>
<proteinExistence type="predicted"/>
<dbReference type="EMBL" id="FOOG01000003">
    <property type="protein sequence ID" value="SFF61973.1"/>
    <property type="molecule type" value="Genomic_DNA"/>
</dbReference>
<dbReference type="Proteomes" id="UP000198897">
    <property type="component" value="Unassembled WGS sequence"/>
</dbReference>
<sequence length="86" mass="9847">MSDFQKNIFDHLKKKANIDAEDVFNVANSVQNADFKDEKTVRRLVRQLAKIANKPVSKQKEDKIVEAITKQNMPLDMNTLGKFLKG</sequence>
<keyword evidence="2" id="KW-1185">Reference proteome</keyword>
<dbReference type="Pfam" id="PF14069">
    <property type="entry name" value="SpoVIF"/>
    <property type="match status" value="1"/>
</dbReference>
<name>A0A1I2K6A9_9BACI</name>
<dbReference type="InterPro" id="IPR025942">
    <property type="entry name" value="SpoVIF"/>
</dbReference>
<dbReference type="RefSeq" id="WP_089750107.1">
    <property type="nucleotide sequence ID" value="NZ_FOOG01000003.1"/>
</dbReference>
<dbReference type="OrthoDB" id="2474248at2"/>
<accession>A0A1I2K6A9</accession>
<reference evidence="2" key="1">
    <citation type="submission" date="2016-10" db="EMBL/GenBank/DDBJ databases">
        <authorList>
            <person name="Varghese N."/>
            <person name="Submissions S."/>
        </authorList>
    </citation>
    <scope>NUCLEOTIDE SEQUENCE [LARGE SCALE GENOMIC DNA]</scope>
    <source>
        <strain evidence="2">FP5</strain>
    </source>
</reference>
<evidence type="ECO:0000313" key="2">
    <source>
        <dbReference type="Proteomes" id="UP000198897"/>
    </source>
</evidence>
<evidence type="ECO:0000313" key="1">
    <source>
        <dbReference type="EMBL" id="SFF61973.1"/>
    </source>
</evidence>